<evidence type="ECO:0000313" key="12">
    <source>
        <dbReference type="Proteomes" id="UP000184444"/>
    </source>
</evidence>
<feature type="binding site" evidence="8">
    <location>
        <position position="119"/>
    </location>
    <ligand>
        <name>Cu cation</name>
        <dbReference type="ChEBI" id="CHEBI:23378"/>
    </ligand>
</feature>
<feature type="chain" id="PRO_5012319631" description="Amicyanin" evidence="9">
    <location>
        <begin position="27"/>
        <end position="132"/>
    </location>
</feature>
<dbReference type="CDD" id="cd13921">
    <property type="entry name" value="Amicyanin"/>
    <property type="match status" value="1"/>
</dbReference>
<dbReference type="InterPro" id="IPR008972">
    <property type="entry name" value="Cupredoxin"/>
</dbReference>
<dbReference type="InterPro" id="IPR013475">
    <property type="entry name" value="Amicyanin_Para/Methyl"/>
</dbReference>
<dbReference type="PANTHER" id="PTHR36507">
    <property type="entry name" value="BLL1555 PROTEIN"/>
    <property type="match status" value="1"/>
</dbReference>
<dbReference type="InterPro" id="IPR000923">
    <property type="entry name" value="BlueCu_1"/>
</dbReference>
<proteinExistence type="predicted"/>
<feature type="binding site" evidence="8">
    <location>
        <position position="80"/>
    </location>
    <ligand>
        <name>Cu cation</name>
        <dbReference type="ChEBI" id="CHEBI:23378"/>
    </ligand>
</feature>
<feature type="signal peptide" evidence="9">
    <location>
        <begin position="1"/>
        <end position="26"/>
    </location>
</feature>
<feature type="domain" description="Blue (type 1) copper" evidence="10">
    <location>
        <begin position="48"/>
        <end position="132"/>
    </location>
</feature>
<keyword evidence="4" id="KW-0574">Periplasm</keyword>
<keyword evidence="6 8" id="KW-0186">Copper</keyword>
<evidence type="ECO:0000256" key="1">
    <source>
        <dbReference type="ARBA" id="ARBA00004418"/>
    </source>
</evidence>
<evidence type="ECO:0000256" key="8">
    <source>
        <dbReference type="PIRSR" id="PIRSR602386-1"/>
    </source>
</evidence>
<protein>
    <recommendedName>
        <fullName evidence="7">Amicyanin</fullName>
    </recommendedName>
</protein>
<keyword evidence="5" id="KW-0249">Electron transport</keyword>
<evidence type="ECO:0000256" key="5">
    <source>
        <dbReference type="ARBA" id="ARBA00022982"/>
    </source>
</evidence>
<keyword evidence="3 8" id="KW-0479">Metal-binding</keyword>
<evidence type="ECO:0000256" key="3">
    <source>
        <dbReference type="ARBA" id="ARBA00022723"/>
    </source>
</evidence>
<dbReference type="Gene3D" id="2.60.40.420">
    <property type="entry name" value="Cupredoxins - blue copper proteins"/>
    <property type="match status" value="1"/>
</dbReference>
<evidence type="ECO:0000256" key="9">
    <source>
        <dbReference type="SAM" id="SignalP"/>
    </source>
</evidence>
<dbReference type="PANTHER" id="PTHR36507:SF1">
    <property type="entry name" value="BLL1555 PROTEIN"/>
    <property type="match status" value="1"/>
</dbReference>
<organism evidence="11 12">
    <name type="scientific">Paracoccus solventivorans</name>
    <dbReference type="NCBI Taxonomy" id="53463"/>
    <lineage>
        <taxon>Bacteria</taxon>
        <taxon>Pseudomonadati</taxon>
        <taxon>Pseudomonadota</taxon>
        <taxon>Alphaproteobacteria</taxon>
        <taxon>Rhodobacterales</taxon>
        <taxon>Paracoccaceae</taxon>
        <taxon>Paracoccus</taxon>
    </lineage>
</organism>
<name>A0A1M7HER3_9RHOB</name>
<keyword evidence="9" id="KW-0732">Signal</keyword>
<dbReference type="GO" id="GO:0005507">
    <property type="term" value="F:copper ion binding"/>
    <property type="evidence" value="ECO:0007669"/>
    <property type="project" value="UniProtKB-UniRule"/>
</dbReference>
<evidence type="ECO:0000256" key="2">
    <source>
        <dbReference type="ARBA" id="ARBA00022448"/>
    </source>
</evidence>
<comment type="subcellular location">
    <subcellularLocation>
        <location evidence="1">Periplasm</location>
    </subcellularLocation>
</comment>
<feature type="binding site" evidence="8">
    <location>
        <position position="125"/>
    </location>
    <ligand>
        <name>Cu cation</name>
        <dbReference type="ChEBI" id="CHEBI:23378"/>
    </ligand>
</feature>
<comment type="cofactor">
    <cofactor evidence="8">
        <name>Cu cation</name>
        <dbReference type="ChEBI" id="CHEBI:23378"/>
    </cofactor>
    <text evidence="8">Binds 1 copper ion per subunit.</text>
</comment>
<dbReference type="Proteomes" id="UP000184444">
    <property type="component" value="Unassembled WGS sequence"/>
</dbReference>
<keyword evidence="12" id="KW-1185">Reference proteome</keyword>
<feature type="binding site" evidence="8">
    <location>
        <position position="122"/>
    </location>
    <ligand>
        <name>Cu cation</name>
        <dbReference type="ChEBI" id="CHEBI:23378"/>
    </ligand>
</feature>
<dbReference type="OrthoDB" id="9796416at2"/>
<dbReference type="SUPFAM" id="SSF49503">
    <property type="entry name" value="Cupredoxins"/>
    <property type="match status" value="1"/>
</dbReference>
<dbReference type="InterPro" id="IPR002386">
    <property type="entry name" value="Amicyanin/Pseudoazurin"/>
</dbReference>
<dbReference type="InterPro" id="IPR035668">
    <property type="entry name" value="Amicyanin"/>
</dbReference>
<dbReference type="STRING" id="53463.SAMN05444389_10653"/>
<dbReference type="GO" id="GO:0009055">
    <property type="term" value="F:electron transfer activity"/>
    <property type="evidence" value="ECO:0007669"/>
    <property type="project" value="UniProtKB-UniRule"/>
</dbReference>
<keyword evidence="2" id="KW-0813">Transport</keyword>
<dbReference type="AlphaFoldDB" id="A0A1M7HER3"/>
<dbReference type="InterPro" id="IPR052721">
    <property type="entry name" value="ET_Amicyanin"/>
</dbReference>
<dbReference type="GO" id="GO:0042597">
    <property type="term" value="C:periplasmic space"/>
    <property type="evidence" value="ECO:0007669"/>
    <property type="project" value="UniProtKB-SubCell"/>
</dbReference>
<evidence type="ECO:0000313" key="11">
    <source>
        <dbReference type="EMBL" id="SHM26975.1"/>
    </source>
</evidence>
<dbReference type="NCBIfam" id="TIGR02657">
    <property type="entry name" value="amicyanin"/>
    <property type="match status" value="1"/>
</dbReference>
<accession>A0A1M7HER3</accession>
<dbReference type="Pfam" id="PF00127">
    <property type="entry name" value="Copper-bind"/>
    <property type="match status" value="1"/>
</dbReference>
<reference evidence="12" key="1">
    <citation type="submission" date="2016-11" db="EMBL/GenBank/DDBJ databases">
        <authorList>
            <person name="Varghese N."/>
            <person name="Submissions S."/>
        </authorList>
    </citation>
    <scope>NUCLEOTIDE SEQUENCE [LARGE SCALE GENOMIC DNA]</scope>
    <source>
        <strain evidence="12">DSM 6637</strain>
    </source>
</reference>
<gene>
    <name evidence="11" type="ORF">SAMN05444389_10653</name>
</gene>
<dbReference type="PRINTS" id="PR00155">
    <property type="entry name" value="AMICYANIN"/>
</dbReference>
<evidence type="ECO:0000256" key="4">
    <source>
        <dbReference type="ARBA" id="ARBA00022764"/>
    </source>
</evidence>
<sequence length="132" mass="14390">MNSAMTFRSALAAFLLSAVSATGAFAQDRIAVLTHAPVAAAEVPADAIVVNIDKMKYDVPELTVQAGDTVYWVNKEVMPHNVAFKKGIVGDGDFRGEMLKKDQAYAITFNEAGDFEYFCTPHPFMRGKVIVE</sequence>
<dbReference type="PRINTS" id="PR00156">
    <property type="entry name" value="COPPERBLUE"/>
</dbReference>
<dbReference type="InterPro" id="IPR001235">
    <property type="entry name" value="Copper_blue_Plastocyanin"/>
</dbReference>
<evidence type="ECO:0000259" key="10">
    <source>
        <dbReference type="Pfam" id="PF00127"/>
    </source>
</evidence>
<evidence type="ECO:0000256" key="7">
    <source>
        <dbReference type="NCBIfam" id="TIGR02657"/>
    </source>
</evidence>
<dbReference type="RefSeq" id="WP_073066393.1">
    <property type="nucleotide sequence ID" value="NZ_FRCK01000006.1"/>
</dbReference>
<dbReference type="EMBL" id="FRCK01000006">
    <property type="protein sequence ID" value="SHM26975.1"/>
    <property type="molecule type" value="Genomic_DNA"/>
</dbReference>
<evidence type="ECO:0000256" key="6">
    <source>
        <dbReference type="ARBA" id="ARBA00023008"/>
    </source>
</evidence>